<dbReference type="PROSITE" id="PS51257">
    <property type="entry name" value="PROKAR_LIPOPROTEIN"/>
    <property type="match status" value="1"/>
</dbReference>
<dbReference type="Proteomes" id="UP000623301">
    <property type="component" value="Unassembled WGS sequence"/>
</dbReference>
<feature type="region of interest" description="Disordered" evidence="1">
    <location>
        <begin position="144"/>
        <end position="196"/>
    </location>
</feature>
<evidence type="ECO:0000313" key="3">
    <source>
        <dbReference type="Proteomes" id="UP000623301"/>
    </source>
</evidence>
<keyword evidence="3" id="KW-1185">Reference proteome</keyword>
<evidence type="ECO:0000256" key="1">
    <source>
        <dbReference type="SAM" id="MobiDB-lite"/>
    </source>
</evidence>
<proteinExistence type="predicted"/>
<evidence type="ECO:0000313" key="2">
    <source>
        <dbReference type="EMBL" id="MBJ2175594.1"/>
    </source>
</evidence>
<accession>A0ABS0WUC4</accession>
<name>A0ABS0WUC4_9FLAO</name>
<evidence type="ECO:0008006" key="4">
    <source>
        <dbReference type="Google" id="ProtNLM"/>
    </source>
</evidence>
<organism evidence="2 3">
    <name type="scientific">Aureibaculum flavum</name>
    <dbReference type="NCBI Taxonomy" id="2795986"/>
    <lineage>
        <taxon>Bacteria</taxon>
        <taxon>Pseudomonadati</taxon>
        <taxon>Bacteroidota</taxon>
        <taxon>Flavobacteriia</taxon>
        <taxon>Flavobacteriales</taxon>
        <taxon>Flavobacteriaceae</taxon>
        <taxon>Aureibaculum</taxon>
    </lineage>
</organism>
<comment type="caution">
    <text evidence="2">The sequence shown here is derived from an EMBL/GenBank/DDBJ whole genome shotgun (WGS) entry which is preliminary data.</text>
</comment>
<feature type="compositionally biased region" description="Acidic residues" evidence="1">
    <location>
        <begin position="155"/>
        <end position="183"/>
    </location>
</feature>
<dbReference type="RefSeq" id="WP_198842256.1">
    <property type="nucleotide sequence ID" value="NZ_JAEHFJ010000008.1"/>
</dbReference>
<reference evidence="2 3" key="1">
    <citation type="submission" date="2020-12" db="EMBL/GenBank/DDBJ databases">
        <title>Aureibaculum luteum sp. nov. and Aureibaculum flavum sp. nov., novel members of the family Flavobacteriaceae isolated from Antarctic intertidal sediments.</title>
        <authorList>
            <person name="He X."/>
            <person name="Zhang X."/>
        </authorList>
    </citation>
    <scope>NUCLEOTIDE SEQUENCE [LARGE SCALE GENOMIC DNA]</scope>
    <source>
        <strain evidence="2 3">A20</strain>
    </source>
</reference>
<dbReference type="EMBL" id="JAEHFJ010000008">
    <property type="protein sequence ID" value="MBJ2175594.1"/>
    <property type="molecule type" value="Genomic_DNA"/>
</dbReference>
<sequence length="279" mass="30808">MSRIYLFFLLILVLSCNDGSLDIPEFDFSSTDIETCGEVVLFKINENETFVIELDSDFDADDEETFLTYNWNEETFTVSESGTNSITYRTMSEAPTSSYFCQNIPPTSPTVTQEWTGTGTVLVNTEFSEDDNDGVDETDDLLLDTDGDGIPNYIDSDDDGDDITTDNEDIDGDGDPTNDDTDGDGIPNYLDADDDGDGVLTIDESSTLDANGNDLNDYLDPDTISTITEPRNIQNSYTETYKTTITISPLKLVNANGEPVNYDSYEFGTIETSKTKVPE</sequence>
<gene>
    <name evidence="2" type="ORF">JBL43_15185</name>
</gene>
<protein>
    <recommendedName>
        <fullName evidence="4">Calcium-binding protein</fullName>
    </recommendedName>
</protein>